<dbReference type="GO" id="GO:0003677">
    <property type="term" value="F:DNA binding"/>
    <property type="evidence" value="ECO:0007669"/>
    <property type="project" value="UniProtKB-KW"/>
</dbReference>
<evidence type="ECO:0000313" key="4">
    <source>
        <dbReference type="Proteomes" id="UP000190080"/>
    </source>
</evidence>
<dbReference type="Proteomes" id="UP000190080">
    <property type="component" value="Unassembled WGS sequence"/>
</dbReference>
<feature type="domain" description="HTH cro/C1-type" evidence="2">
    <location>
        <begin position="5"/>
        <end position="59"/>
    </location>
</feature>
<dbReference type="Gene3D" id="1.10.260.40">
    <property type="entry name" value="lambda repressor-like DNA-binding domains"/>
    <property type="match status" value="1"/>
</dbReference>
<dbReference type="PANTHER" id="PTHR46558:SF4">
    <property type="entry name" value="DNA-BIDING PHAGE PROTEIN"/>
    <property type="match status" value="1"/>
</dbReference>
<dbReference type="OrthoDB" id="48775at2"/>
<dbReference type="SMART" id="SM00530">
    <property type="entry name" value="HTH_XRE"/>
    <property type="match status" value="1"/>
</dbReference>
<name>A0A1V4IX07_9CLOT</name>
<dbReference type="SUPFAM" id="SSF47413">
    <property type="entry name" value="lambda repressor-like DNA-binding domains"/>
    <property type="match status" value="1"/>
</dbReference>
<accession>A0A1V4IX07</accession>
<keyword evidence="1" id="KW-0238">DNA-binding</keyword>
<sequence>MQNRVKEVRQKYGMTQEEFSDKIGVSRQTIVALEKGKYNPSVILACRIAKLFNSSVEEIFIMEEEDYVKL</sequence>
<keyword evidence="4" id="KW-1185">Reference proteome</keyword>
<evidence type="ECO:0000259" key="2">
    <source>
        <dbReference type="PROSITE" id="PS50943"/>
    </source>
</evidence>
<dbReference type="InterPro" id="IPR010982">
    <property type="entry name" value="Lambda_DNA-bd_dom_sf"/>
</dbReference>
<dbReference type="CDD" id="cd00093">
    <property type="entry name" value="HTH_XRE"/>
    <property type="match status" value="1"/>
</dbReference>
<dbReference type="EMBL" id="MZGV01000006">
    <property type="protein sequence ID" value="OPJ63947.1"/>
    <property type="molecule type" value="Genomic_DNA"/>
</dbReference>
<comment type="caution">
    <text evidence="3">The sequence shown here is derived from an EMBL/GenBank/DDBJ whole genome shotgun (WGS) entry which is preliminary data.</text>
</comment>
<dbReference type="InterPro" id="IPR001387">
    <property type="entry name" value="Cro/C1-type_HTH"/>
</dbReference>
<evidence type="ECO:0000313" key="3">
    <source>
        <dbReference type="EMBL" id="OPJ63947.1"/>
    </source>
</evidence>
<evidence type="ECO:0000256" key="1">
    <source>
        <dbReference type="ARBA" id="ARBA00023125"/>
    </source>
</evidence>
<organism evidence="3 4">
    <name type="scientific">Clostridium oryzae</name>
    <dbReference type="NCBI Taxonomy" id="1450648"/>
    <lineage>
        <taxon>Bacteria</taxon>
        <taxon>Bacillati</taxon>
        <taxon>Bacillota</taxon>
        <taxon>Clostridia</taxon>
        <taxon>Eubacteriales</taxon>
        <taxon>Clostridiaceae</taxon>
        <taxon>Clostridium</taxon>
    </lineage>
</organism>
<dbReference type="PANTHER" id="PTHR46558">
    <property type="entry name" value="TRACRIPTIONAL REGULATORY PROTEIN-RELATED-RELATED"/>
    <property type="match status" value="1"/>
</dbReference>
<reference evidence="3 4" key="1">
    <citation type="submission" date="2017-03" db="EMBL/GenBank/DDBJ databases">
        <title>Genome sequence of Clostridium oryzae DSM 28571.</title>
        <authorList>
            <person name="Poehlein A."/>
            <person name="Daniel R."/>
        </authorList>
    </citation>
    <scope>NUCLEOTIDE SEQUENCE [LARGE SCALE GENOMIC DNA]</scope>
    <source>
        <strain evidence="3 4">DSM 28571</strain>
    </source>
</reference>
<protein>
    <submittedName>
        <fullName evidence="3">Anaerobic benzoate catabolism transcriptional regulator</fullName>
    </submittedName>
</protein>
<dbReference type="Pfam" id="PF01381">
    <property type="entry name" value="HTH_3"/>
    <property type="match status" value="1"/>
</dbReference>
<dbReference type="PROSITE" id="PS50943">
    <property type="entry name" value="HTH_CROC1"/>
    <property type="match status" value="1"/>
</dbReference>
<gene>
    <name evidence="3" type="ORF">CLORY_08190</name>
</gene>
<dbReference type="RefSeq" id="WP_079422256.1">
    <property type="nucleotide sequence ID" value="NZ_MZGV01000006.1"/>
</dbReference>
<proteinExistence type="predicted"/>
<dbReference type="AlphaFoldDB" id="A0A1V4IX07"/>